<dbReference type="PANTHER" id="PTHR12526">
    <property type="entry name" value="GLYCOSYLTRANSFERASE"/>
    <property type="match status" value="1"/>
</dbReference>
<dbReference type="Proteomes" id="UP000705867">
    <property type="component" value="Unassembled WGS sequence"/>
</dbReference>
<dbReference type="SUPFAM" id="SSF53756">
    <property type="entry name" value="UDP-Glycosyltransferase/glycogen phosphorylase"/>
    <property type="match status" value="1"/>
</dbReference>
<evidence type="ECO:0000313" key="2">
    <source>
        <dbReference type="EMBL" id="MBZ0157307.1"/>
    </source>
</evidence>
<dbReference type="Gene3D" id="3.40.50.2000">
    <property type="entry name" value="Glycogen Phosphorylase B"/>
    <property type="match status" value="2"/>
</dbReference>
<dbReference type="PANTHER" id="PTHR12526:SF595">
    <property type="entry name" value="BLL5217 PROTEIN"/>
    <property type="match status" value="1"/>
</dbReference>
<dbReference type="EMBL" id="JAIOIV010000110">
    <property type="protein sequence ID" value="MBZ0157307.1"/>
    <property type="molecule type" value="Genomic_DNA"/>
</dbReference>
<reference evidence="2" key="2">
    <citation type="submission" date="2021-08" db="EMBL/GenBank/DDBJ databases">
        <authorList>
            <person name="Dalcin Martins P."/>
        </authorList>
    </citation>
    <scope>NUCLEOTIDE SEQUENCE</scope>
    <source>
        <strain evidence="2">MAG_39</strain>
    </source>
</reference>
<dbReference type="CDD" id="cd03802">
    <property type="entry name" value="GT4_AviGT4-like"/>
    <property type="match status" value="1"/>
</dbReference>
<dbReference type="AlphaFoldDB" id="A0A953M269"/>
<protein>
    <submittedName>
        <fullName evidence="2">Glycosyltransferase family 4 protein</fullName>
    </submittedName>
</protein>
<accession>A0A953M269</accession>
<feature type="domain" description="Glycosyltransferase subfamily 4-like N-terminal" evidence="1">
    <location>
        <begin position="20"/>
        <end position="120"/>
    </location>
</feature>
<gene>
    <name evidence="2" type="ORF">K8I29_13995</name>
</gene>
<dbReference type="InterPro" id="IPR028098">
    <property type="entry name" value="Glyco_trans_4-like_N"/>
</dbReference>
<name>A0A953M269_9BACT</name>
<dbReference type="Pfam" id="PF13692">
    <property type="entry name" value="Glyco_trans_1_4"/>
    <property type="match status" value="1"/>
</dbReference>
<proteinExistence type="predicted"/>
<reference evidence="2" key="1">
    <citation type="journal article" date="2021" name="bioRxiv">
        <title>Unraveling nitrogen, sulfur and carbon metabolic pathways and microbial community transcriptional responses to substrate deprivation and toxicity stresses in a bioreactor mimicking anoxic brackish coastal sediment conditions.</title>
        <authorList>
            <person name="Martins P.D."/>
            <person name="Echeveste M.J."/>
            <person name="Arshad A."/>
            <person name="Kurth J."/>
            <person name="Ouboter H."/>
            <person name="Jetten M.S.M."/>
            <person name="Welte C.U."/>
        </authorList>
    </citation>
    <scope>NUCLEOTIDE SEQUENCE</scope>
    <source>
        <strain evidence="2">MAG_39</strain>
    </source>
</reference>
<dbReference type="Pfam" id="PF13439">
    <property type="entry name" value="Glyco_transf_4"/>
    <property type="match status" value="1"/>
</dbReference>
<dbReference type="GO" id="GO:0016757">
    <property type="term" value="F:glycosyltransferase activity"/>
    <property type="evidence" value="ECO:0007669"/>
    <property type="project" value="InterPro"/>
</dbReference>
<sequence>MGLTVINVAYPLAPVRQDTPGGAEHVLSLLDGALVRGGHRSVVVACEGSSTAGALVTIPAVRGKISAEKWKLAQDLMRISLEDALRRFDADLVHMHGLDFPAYLPRPGVPVLVTLHLPLSWYDLSALFPERPGTYLHCVSSAQRRECPDGVRLLPDIENGVPVDRLASSVSKRDFALAMGRICPEKGFHLALDAARRAGKSLVLAGRVFGYREHEQYFRYKIAPRLDGSRYRFIGPIGFIRKRRFLTAARCLLVPSLAPETSSLVAMEALACGTPVIAFPSGALGDIVEHGRTGFLVRNEEEMAEAIGAVSSLSPAVCRDTARERFSSERMLRNYLEVYGRIVEHGITPGALLCCGSPGGGEGGRDS</sequence>
<evidence type="ECO:0000313" key="3">
    <source>
        <dbReference type="Proteomes" id="UP000705867"/>
    </source>
</evidence>
<evidence type="ECO:0000259" key="1">
    <source>
        <dbReference type="Pfam" id="PF13439"/>
    </source>
</evidence>
<comment type="caution">
    <text evidence="2">The sequence shown here is derived from an EMBL/GenBank/DDBJ whole genome shotgun (WGS) entry which is preliminary data.</text>
</comment>
<organism evidence="2 3">
    <name type="scientific">Candidatus Nitrobium versatile</name>
    <dbReference type="NCBI Taxonomy" id="2884831"/>
    <lineage>
        <taxon>Bacteria</taxon>
        <taxon>Pseudomonadati</taxon>
        <taxon>Nitrospirota</taxon>
        <taxon>Nitrospiria</taxon>
        <taxon>Nitrospirales</taxon>
        <taxon>Nitrospiraceae</taxon>
        <taxon>Candidatus Nitrobium</taxon>
    </lineage>
</organism>